<evidence type="ECO:0000256" key="1">
    <source>
        <dbReference type="ARBA" id="ARBA00004141"/>
    </source>
</evidence>
<keyword evidence="9" id="KW-0675">Receptor</keyword>
<dbReference type="EMBL" id="CAJRAY010000026">
    <property type="protein sequence ID" value="CAG5082962.1"/>
    <property type="molecule type" value="Genomic_DNA"/>
</dbReference>
<feature type="transmembrane region" description="Helical" evidence="8">
    <location>
        <begin position="119"/>
        <end position="140"/>
    </location>
</feature>
<sequence length="368" mass="40809">MKGLGKQTISAGQLAILYISFMVGSSIVYVPNPMTQFAGNMAWLSITVSALLGMLLLSLVLYLFRCYPDDGYTAHLNRVYGRWIAGVFIALLILMLFLMFSYIVLGIGNFFNNTMMVETPIYVFNGLTIIVAAYTVHAGIEVMGRMYFLLTASMMLAVVVIVLLAIPSAKTETLLPQFAEGIKPVLHGIYFSFGFPIAELFLFSVILPFVRKDSRRDAGKWLYAMTALSWLLLLTVVIITLMTLGPLAGDRKFSLFAVARLIEIGNFLLGLEAVVGIALISGSFMKATIVLYILNHVTVRFFKLDDDKLLLPAISFIAFLLSMTMFRSEAEFVFSIYVVWPFIVMTVGIIPLMLAALITSVKRKSGQN</sequence>
<feature type="transmembrane region" description="Helical" evidence="8">
    <location>
        <begin position="264"/>
        <end position="297"/>
    </location>
</feature>
<feature type="transmembrane region" description="Helical" evidence="8">
    <location>
        <begin position="222"/>
        <end position="244"/>
    </location>
</feature>
<name>A0ABM8V2G6_THEXY</name>
<accession>A0ABM8V2G6</accession>
<comment type="caution">
    <text evidence="9">The sequence shown here is derived from an EMBL/GenBank/DDBJ whole genome shotgun (WGS) entry which is preliminary data.</text>
</comment>
<feature type="transmembrane region" description="Helical" evidence="8">
    <location>
        <begin position="84"/>
        <end position="107"/>
    </location>
</feature>
<dbReference type="NCBIfam" id="TIGR00912">
    <property type="entry name" value="2A0309"/>
    <property type="match status" value="1"/>
</dbReference>
<feature type="transmembrane region" description="Helical" evidence="8">
    <location>
        <begin position="147"/>
        <end position="169"/>
    </location>
</feature>
<keyword evidence="5 8" id="KW-0812">Transmembrane</keyword>
<feature type="transmembrane region" description="Helical" evidence="8">
    <location>
        <begin position="309"/>
        <end position="326"/>
    </location>
</feature>
<dbReference type="Pfam" id="PF03845">
    <property type="entry name" value="Spore_permease"/>
    <property type="match status" value="1"/>
</dbReference>
<organism evidence="9 10">
    <name type="scientific">Thermobacillus xylanilyticus</name>
    <dbReference type="NCBI Taxonomy" id="76633"/>
    <lineage>
        <taxon>Bacteria</taxon>
        <taxon>Bacillati</taxon>
        <taxon>Bacillota</taxon>
        <taxon>Bacilli</taxon>
        <taxon>Bacillales</taxon>
        <taxon>Paenibacillaceae</taxon>
        <taxon>Thermobacillus</taxon>
    </lineage>
</organism>
<keyword evidence="3" id="KW-0813">Transport</keyword>
<keyword evidence="10" id="KW-1185">Reference proteome</keyword>
<protein>
    <submittedName>
        <fullName evidence="9">Spore germination receptor subunit gerKB</fullName>
    </submittedName>
</protein>
<evidence type="ECO:0000256" key="5">
    <source>
        <dbReference type="ARBA" id="ARBA00022692"/>
    </source>
</evidence>
<evidence type="ECO:0000313" key="10">
    <source>
        <dbReference type="Proteomes" id="UP000681526"/>
    </source>
</evidence>
<feature type="transmembrane region" description="Helical" evidence="8">
    <location>
        <begin position="12"/>
        <end position="30"/>
    </location>
</feature>
<reference evidence="9 10" key="1">
    <citation type="submission" date="2021-04" db="EMBL/GenBank/DDBJ databases">
        <authorList>
            <person name="Rakotoarivonina H."/>
        </authorList>
    </citation>
    <scope>NUCLEOTIDE SEQUENCE [LARGE SCALE GENOMIC DNA]</scope>
    <source>
        <strain evidence="9 10">XE</strain>
    </source>
</reference>
<dbReference type="InterPro" id="IPR004761">
    <property type="entry name" value="Spore_GerAB"/>
</dbReference>
<keyword evidence="6 8" id="KW-1133">Transmembrane helix</keyword>
<comment type="subcellular location">
    <subcellularLocation>
        <location evidence="1">Membrane</location>
        <topology evidence="1">Multi-pass membrane protein</topology>
    </subcellularLocation>
</comment>
<evidence type="ECO:0000313" key="9">
    <source>
        <dbReference type="EMBL" id="CAG5082962.1"/>
    </source>
</evidence>
<feature type="transmembrane region" description="Helical" evidence="8">
    <location>
        <begin position="332"/>
        <end position="358"/>
    </location>
</feature>
<evidence type="ECO:0000256" key="8">
    <source>
        <dbReference type="SAM" id="Phobius"/>
    </source>
</evidence>
<feature type="transmembrane region" description="Helical" evidence="8">
    <location>
        <begin position="189"/>
        <end position="210"/>
    </location>
</feature>
<evidence type="ECO:0000256" key="2">
    <source>
        <dbReference type="ARBA" id="ARBA00007998"/>
    </source>
</evidence>
<evidence type="ECO:0000256" key="7">
    <source>
        <dbReference type="ARBA" id="ARBA00023136"/>
    </source>
</evidence>
<dbReference type="PANTHER" id="PTHR34975">
    <property type="entry name" value="SPORE GERMINATION PROTEIN A2"/>
    <property type="match status" value="1"/>
</dbReference>
<evidence type="ECO:0000256" key="4">
    <source>
        <dbReference type="ARBA" id="ARBA00022544"/>
    </source>
</evidence>
<evidence type="ECO:0000256" key="6">
    <source>
        <dbReference type="ARBA" id="ARBA00022989"/>
    </source>
</evidence>
<dbReference type="Proteomes" id="UP000681526">
    <property type="component" value="Unassembled WGS sequence"/>
</dbReference>
<keyword evidence="4" id="KW-0309">Germination</keyword>
<gene>
    <name evidence="9" type="primary">txxe 955-gerKB</name>
    <name evidence="9" type="ORF">TXXE_06595</name>
</gene>
<proteinExistence type="inferred from homology"/>
<feature type="transmembrane region" description="Helical" evidence="8">
    <location>
        <begin position="42"/>
        <end position="64"/>
    </location>
</feature>
<dbReference type="RefSeq" id="WP_244860466.1">
    <property type="nucleotide sequence ID" value="NZ_CAJRAY010000026.1"/>
</dbReference>
<comment type="similarity">
    <text evidence="2">Belongs to the amino acid-polyamine-organocation (APC) superfamily. Spore germination protein (SGP) (TC 2.A.3.9) family.</text>
</comment>
<keyword evidence="7 8" id="KW-0472">Membrane</keyword>
<dbReference type="PANTHER" id="PTHR34975:SF2">
    <property type="entry name" value="SPORE GERMINATION PROTEIN A2"/>
    <property type="match status" value="1"/>
</dbReference>
<evidence type="ECO:0000256" key="3">
    <source>
        <dbReference type="ARBA" id="ARBA00022448"/>
    </source>
</evidence>